<sequence>MKQFFFGILCLLSISSFSKEWKSLQHYQKETNQITLAERDWLSSDRKQNTKVWQQANIYNLQNNLPEEYTSIKQRRDFYKWYYSSLEKKGHEVVWPKMAHFIANKLKLIKSFPFNFFTDKKVKAYAKQGNKTVFDAAFTKMKELYFSTEILQGKEALQWDDNIIHLEQEKWLYPIYETINERSKITIERMAKGKGFYSLMVPREIRFKGDISNARTRYEYALNILRSYCENNY</sequence>
<reference evidence="1 2" key="1">
    <citation type="submission" date="2018-07" db="EMBL/GenBank/DDBJ databases">
        <title>Oceanihabitans testaceum sp. nov., isolated from marine sediment.</title>
        <authorList>
            <person name="Li C.-M."/>
        </authorList>
    </citation>
    <scope>NUCLEOTIDE SEQUENCE [LARGE SCALE GENOMIC DNA]</scope>
    <source>
        <strain evidence="1 2">S9-10</strain>
    </source>
</reference>
<name>A0A368P428_9FLAO</name>
<protein>
    <submittedName>
        <fullName evidence="1">Insecticidal toxin complex protein</fullName>
    </submittedName>
</protein>
<dbReference type="EMBL" id="QPIG01000003">
    <property type="protein sequence ID" value="RCU57258.1"/>
    <property type="molecule type" value="Genomic_DNA"/>
</dbReference>
<dbReference type="RefSeq" id="WP_072351346.1">
    <property type="nucleotide sequence ID" value="NZ_JAWWDI010000031.1"/>
</dbReference>
<dbReference type="OrthoDB" id="758464at2"/>
<evidence type="ECO:0000313" key="1">
    <source>
        <dbReference type="EMBL" id="RCU57258.1"/>
    </source>
</evidence>
<dbReference type="AlphaFoldDB" id="A0A368P428"/>
<proteinExistence type="predicted"/>
<accession>A0A368P428</accession>
<evidence type="ECO:0000313" key="2">
    <source>
        <dbReference type="Proteomes" id="UP000252249"/>
    </source>
</evidence>
<dbReference type="Proteomes" id="UP000252249">
    <property type="component" value="Unassembled WGS sequence"/>
</dbReference>
<organism evidence="1 2">
    <name type="scientific">Oceanihabitans sediminis</name>
    <dbReference type="NCBI Taxonomy" id="1812012"/>
    <lineage>
        <taxon>Bacteria</taxon>
        <taxon>Pseudomonadati</taxon>
        <taxon>Bacteroidota</taxon>
        <taxon>Flavobacteriia</taxon>
        <taxon>Flavobacteriales</taxon>
        <taxon>Flavobacteriaceae</taxon>
        <taxon>Oceanihabitans</taxon>
    </lineage>
</organism>
<keyword evidence="2" id="KW-1185">Reference proteome</keyword>
<comment type="caution">
    <text evidence="1">The sequence shown here is derived from an EMBL/GenBank/DDBJ whole genome shotgun (WGS) entry which is preliminary data.</text>
</comment>
<gene>
    <name evidence="1" type="ORF">DU428_09970</name>
</gene>